<dbReference type="GO" id="GO:0005886">
    <property type="term" value="C:plasma membrane"/>
    <property type="evidence" value="ECO:0007669"/>
    <property type="project" value="UniProtKB-SubCell"/>
</dbReference>
<dbReference type="PRINTS" id="PR00781">
    <property type="entry name" value="LIPOSIGPTASE"/>
</dbReference>
<proteinExistence type="inferred from homology"/>
<evidence type="ECO:0000256" key="10">
    <source>
        <dbReference type="RuleBase" id="RU004181"/>
    </source>
</evidence>
<feature type="transmembrane region" description="Helical" evidence="9">
    <location>
        <begin position="95"/>
        <end position="112"/>
    </location>
</feature>
<keyword evidence="12" id="KW-1185">Reference proteome</keyword>
<dbReference type="RefSeq" id="WP_015469791.1">
    <property type="nucleotide sequence ID" value="NC_020813.1"/>
</dbReference>
<dbReference type="InterPro" id="IPR001872">
    <property type="entry name" value="Peptidase_A8"/>
</dbReference>
<comment type="pathway">
    <text evidence="9">Protein modification; lipoprotein biosynthesis (signal peptide cleavage).</text>
</comment>
<keyword evidence="7 9" id="KW-1133">Transmembrane helix</keyword>
<dbReference type="Pfam" id="PF01252">
    <property type="entry name" value="Peptidase_A8"/>
    <property type="match status" value="1"/>
</dbReference>
<comment type="function">
    <text evidence="9">This protein specifically catalyzes the removal of signal peptides from prolipoproteins.</text>
</comment>
<evidence type="ECO:0000256" key="9">
    <source>
        <dbReference type="HAMAP-Rule" id="MF_00161"/>
    </source>
</evidence>
<dbReference type="HOGENOM" id="CLU_083252_3_1_7"/>
<reference evidence="11 12" key="1">
    <citation type="journal article" date="2013" name="ISME J.">
        <title>By their genes ye shall know them: genomic signatures of predatory bacteria.</title>
        <authorList>
            <person name="Pasternak Z."/>
            <person name="Pietrokovski S."/>
            <person name="Rotem O."/>
            <person name="Gophna U."/>
            <person name="Lurie-Weinberger M.N."/>
            <person name="Jurkevitch E."/>
        </authorList>
    </citation>
    <scope>NUCLEOTIDE SEQUENCE [LARGE SCALE GENOMIC DNA]</scope>
    <source>
        <strain evidence="11 12">JSS</strain>
    </source>
</reference>
<dbReference type="EC" id="3.4.23.36" evidence="9"/>
<name>M4VB97_9BACT</name>
<dbReference type="PANTHER" id="PTHR33695">
    <property type="entry name" value="LIPOPROTEIN SIGNAL PEPTIDASE"/>
    <property type="match status" value="1"/>
</dbReference>
<evidence type="ECO:0000256" key="5">
    <source>
        <dbReference type="ARBA" id="ARBA00022750"/>
    </source>
</evidence>
<dbReference type="PATRIC" id="fig|1184267.3.peg.1098"/>
<feature type="transmembrane region" description="Helical" evidence="9">
    <location>
        <begin position="137"/>
        <end position="160"/>
    </location>
</feature>
<keyword evidence="3 9" id="KW-0645">Protease</keyword>
<dbReference type="UniPathway" id="UPA00665"/>
<keyword evidence="8 9" id="KW-0472">Membrane</keyword>
<keyword evidence="6 9" id="KW-0378">Hydrolase</keyword>
<dbReference type="GO" id="GO:0004190">
    <property type="term" value="F:aspartic-type endopeptidase activity"/>
    <property type="evidence" value="ECO:0007669"/>
    <property type="project" value="UniProtKB-UniRule"/>
</dbReference>
<evidence type="ECO:0000256" key="1">
    <source>
        <dbReference type="ARBA" id="ARBA00006139"/>
    </source>
</evidence>
<dbReference type="AlphaFoldDB" id="M4VB97"/>
<keyword evidence="5 9" id="KW-0064">Aspartyl protease</keyword>
<organism evidence="11 12">
    <name type="scientific">Pseudobdellovibrio exovorus JSS</name>
    <dbReference type="NCBI Taxonomy" id="1184267"/>
    <lineage>
        <taxon>Bacteria</taxon>
        <taxon>Pseudomonadati</taxon>
        <taxon>Bdellovibrionota</taxon>
        <taxon>Bdellovibrionia</taxon>
        <taxon>Bdellovibrionales</taxon>
        <taxon>Pseudobdellovibrionaceae</taxon>
        <taxon>Pseudobdellovibrio</taxon>
    </lineage>
</organism>
<dbReference type="PANTHER" id="PTHR33695:SF1">
    <property type="entry name" value="LIPOPROTEIN SIGNAL PEPTIDASE"/>
    <property type="match status" value="1"/>
</dbReference>
<evidence type="ECO:0000256" key="3">
    <source>
        <dbReference type="ARBA" id="ARBA00022670"/>
    </source>
</evidence>
<feature type="transmembrane region" description="Helical" evidence="9">
    <location>
        <begin position="69"/>
        <end position="88"/>
    </location>
</feature>
<dbReference type="KEGG" id="bex:A11Q_1085"/>
<evidence type="ECO:0000256" key="4">
    <source>
        <dbReference type="ARBA" id="ARBA00022692"/>
    </source>
</evidence>
<dbReference type="HAMAP" id="MF_00161">
    <property type="entry name" value="LspA"/>
    <property type="match status" value="1"/>
</dbReference>
<dbReference type="EMBL" id="CP003537">
    <property type="protein sequence ID" value="AGH95301.1"/>
    <property type="molecule type" value="Genomic_DNA"/>
</dbReference>
<keyword evidence="2 9" id="KW-1003">Cell membrane</keyword>
<evidence type="ECO:0000256" key="8">
    <source>
        <dbReference type="ARBA" id="ARBA00023136"/>
    </source>
</evidence>
<accession>M4VB97</accession>
<comment type="catalytic activity">
    <reaction evidence="9">
        <text>Release of signal peptides from bacterial membrane prolipoproteins. Hydrolyzes -Xaa-Yaa-Zaa-|-(S,diacylglyceryl)Cys-, in which Xaa is hydrophobic (preferably Leu), and Yaa (Ala or Ser) and Zaa (Gly or Ala) have small, neutral side chains.</text>
        <dbReference type="EC" id="3.4.23.36"/>
    </reaction>
</comment>
<dbReference type="OrthoDB" id="9810259at2"/>
<evidence type="ECO:0000256" key="7">
    <source>
        <dbReference type="ARBA" id="ARBA00022989"/>
    </source>
</evidence>
<dbReference type="eggNOG" id="COG0597">
    <property type="taxonomic scope" value="Bacteria"/>
</dbReference>
<evidence type="ECO:0000256" key="6">
    <source>
        <dbReference type="ARBA" id="ARBA00022801"/>
    </source>
</evidence>
<comment type="caution">
    <text evidence="9">Lacks conserved residue(s) required for the propagation of feature annotation.</text>
</comment>
<dbReference type="GO" id="GO:0006508">
    <property type="term" value="P:proteolysis"/>
    <property type="evidence" value="ECO:0007669"/>
    <property type="project" value="UniProtKB-KW"/>
</dbReference>
<evidence type="ECO:0000256" key="2">
    <source>
        <dbReference type="ARBA" id="ARBA00022475"/>
    </source>
</evidence>
<keyword evidence="4 9" id="KW-0812">Transmembrane</keyword>
<dbReference type="STRING" id="1184267.A11Q_1085"/>
<comment type="subcellular location">
    <subcellularLocation>
        <location evidence="9">Cell membrane</location>
        <topology evidence="9">Multi-pass membrane protein</topology>
    </subcellularLocation>
</comment>
<evidence type="ECO:0000313" key="12">
    <source>
        <dbReference type="Proteomes" id="UP000012040"/>
    </source>
</evidence>
<comment type="similarity">
    <text evidence="1 9 10">Belongs to the peptidase A8 family.</text>
</comment>
<evidence type="ECO:0000313" key="11">
    <source>
        <dbReference type="EMBL" id="AGH95301.1"/>
    </source>
</evidence>
<sequence length="171" mass="18886">MTSRYKIVVIFLLLAVICAADQATKYWAVHNLMGQPAMIYLNGLFQLVYAENPGAFLGLGGGLSRGVRFVVFALVVFLGLGGMLWYIIRKNVSKVNLYAYTFIIAGGFGNLWDRVFHEDGHVIDFMLIEITGPLRTGVFNIADVFIVVGVLLALLGEYLFEKSKSPKASQT</sequence>
<dbReference type="NCBIfam" id="TIGR00077">
    <property type="entry name" value="lspA"/>
    <property type="match status" value="1"/>
</dbReference>
<protein>
    <recommendedName>
        <fullName evidence="9">Lipoprotein signal peptidase</fullName>
        <ecNumber evidence="9">3.4.23.36</ecNumber>
    </recommendedName>
    <alternativeName>
        <fullName evidence="9">Prolipoprotein signal peptidase</fullName>
    </alternativeName>
    <alternativeName>
        <fullName evidence="9">Signal peptidase II</fullName>
        <shortName evidence="9">SPase II</shortName>
    </alternativeName>
</protein>
<feature type="active site" evidence="9">
    <location>
        <position position="143"/>
    </location>
</feature>
<dbReference type="Proteomes" id="UP000012040">
    <property type="component" value="Chromosome"/>
</dbReference>
<gene>
    <name evidence="9" type="primary">lspA</name>
    <name evidence="11" type="ORF">A11Q_1085</name>
</gene>
<feature type="active site" evidence="9">
    <location>
        <position position="124"/>
    </location>
</feature>